<feature type="transmembrane region" description="Helical" evidence="8">
    <location>
        <begin position="92"/>
        <end position="116"/>
    </location>
</feature>
<protein>
    <submittedName>
        <fullName evidence="10">M48 family metalloprotease</fullName>
    </submittedName>
</protein>
<keyword evidence="4 6" id="KW-0862">Zinc</keyword>
<dbReference type="InterPro" id="IPR001915">
    <property type="entry name" value="Peptidase_M48"/>
</dbReference>
<gene>
    <name evidence="10" type="ORF">GCM10009741_04190</name>
</gene>
<dbReference type="GO" id="GO:0008237">
    <property type="term" value="F:metallopeptidase activity"/>
    <property type="evidence" value="ECO:0007669"/>
    <property type="project" value="UniProtKB-KW"/>
</dbReference>
<dbReference type="Proteomes" id="UP001500363">
    <property type="component" value="Unassembled WGS sequence"/>
</dbReference>
<name>A0ABN2A3E2_9ACTN</name>
<dbReference type="Pfam" id="PF01435">
    <property type="entry name" value="Peptidase_M48"/>
    <property type="match status" value="1"/>
</dbReference>
<keyword evidence="8" id="KW-1133">Transmembrane helix</keyword>
<keyword evidence="11" id="KW-1185">Reference proteome</keyword>
<comment type="caution">
    <text evidence="10">The sequence shown here is derived from an EMBL/GenBank/DDBJ whole genome shotgun (WGS) entry which is preliminary data.</text>
</comment>
<feature type="transmembrane region" description="Helical" evidence="8">
    <location>
        <begin position="262"/>
        <end position="282"/>
    </location>
</feature>
<accession>A0ABN2A3E2</accession>
<evidence type="ECO:0000256" key="8">
    <source>
        <dbReference type="SAM" id="Phobius"/>
    </source>
</evidence>
<evidence type="ECO:0000256" key="6">
    <source>
        <dbReference type="RuleBase" id="RU003983"/>
    </source>
</evidence>
<evidence type="ECO:0000256" key="4">
    <source>
        <dbReference type="ARBA" id="ARBA00022833"/>
    </source>
</evidence>
<evidence type="ECO:0000313" key="10">
    <source>
        <dbReference type="EMBL" id="GAA1510291.1"/>
    </source>
</evidence>
<feature type="transmembrane region" description="Helical" evidence="8">
    <location>
        <begin position="63"/>
        <end position="86"/>
    </location>
</feature>
<feature type="region of interest" description="Disordered" evidence="7">
    <location>
        <begin position="1"/>
        <end position="56"/>
    </location>
</feature>
<keyword evidence="5 6" id="KW-0482">Metalloprotease</keyword>
<dbReference type="Gene3D" id="3.30.2010.10">
    <property type="entry name" value="Metalloproteases ('zincins'), catalytic domain"/>
    <property type="match status" value="1"/>
</dbReference>
<organism evidence="10 11">
    <name type="scientific">Kribbella lupini</name>
    <dbReference type="NCBI Taxonomy" id="291602"/>
    <lineage>
        <taxon>Bacteria</taxon>
        <taxon>Bacillati</taxon>
        <taxon>Actinomycetota</taxon>
        <taxon>Actinomycetes</taxon>
        <taxon>Propionibacteriales</taxon>
        <taxon>Kribbellaceae</taxon>
        <taxon>Kribbella</taxon>
    </lineage>
</organism>
<comment type="cofactor">
    <cofactor evidence="6">
        <name>Zn(2+)</name>
        <dbReference type="ChEBI" id="CHEBI:29105"/>
    </cofactor>
    <text evidence="6">Binds 1 zinc ion per subunit.</text>
</comment>
<feature type="transmembrane region" description="Helical" evidence="8">
    <location>
        <begin position="233"/>
        <end position="256"/>
    </location>
</feature>
<reference evidence="10 11" key="1">
    <citation type="journal article" date="2019" name="Int. J. Syst. Evol. Microbiol.">
        <title>The Global Catalogue of Microorganisms (GCM) 10K type strain sequencing project: providing services to taxonomists for standard genome sequencing and annotation.</title>
        <authorList>
            <consortium name="The Broad Institute Genomics Platform"/>
            <consortium name="The Broad Institute Genome Sequencing Center for Infectious Disease"/>
            <person name="Wu L."/>
            <person name="Ma J."/>
        </authorList>
    </citation>
    <scope>NUCLEOTIDE SEQUENCE [LARGE SCALE GENOMIC DNA]</scope>
    <source>
        <strain evidence="10 11">JCM 14303</strain>
    </source>
</reference>
<evidence type="ECO:0000256" key="7">
    <source>
        <dbReference type="SAM" id="MobiDB-lite"/>
    </source>
</evidence>
<evidence type="ECO:0000313" key="11">
    <source>
        <dbReference type="Proteomes" id="UP001500363"/>
    </source>
</evidence>
<evidence type="ECO:0000256" key="2">
    <source>
        <dbReference type="ARBA" id="ARBA00022723"/>
    </source>
</evidence>
<keyword evidence="1 6" id="KW-0645">Protease</keyword>
<dbReference type="EMBL" id="BAAANC010000001">
    <property type="protein sequence ID" value="GAA1510291.1"/>
    <property type="molecule type" value="Genomic_DNA"/>
</dbReference>
<evidence type="ECO:0000259" key="9">
    <source>
        <dbReference type="Pfam" id="PF01435"/>
    </source>
</evidence>
<evidence type="ECO:0000256" key="1">
    <source>
        <dbReference type="ARBA" id="ARBA00022670"/>
    </source>
</evidence>
<proteinExistence type="inferred from homology"/>
<keyword evidence="2" id="KW-0479">Metal-binding</keyword>
<comment type="similarity">
    <text evidence="6">Belongs to the peptidase M48 family.</text>
</comment>
<feature type="domain" description="Peptidase M48" evidence="9">
    <location>
        <begin position="131"/>
        <end position="343"/>
    </location>
</feature>
<sequence length="346" mass="38079">MLMTGPGDPNQQDGAWGQDSWRPAQQQPSFGPGQAPPPWAQLPPGSGPQAAGGQQRRLPEVSAWGNVVAAAPWFFWSLILVIWIGGVFGYPAGWIVVGAWILSGAVVFVGSVEDLLARYLFRLRRPTLIERERLQPVWRQLHARAGTNPERFTLWVQESDDVNATPTPGHVVAVTRWALYTLPPQHLEAALAHELSHHLGGRSWLSLLGFWYSIPSRAGLIAARAIARLVKKVPAVGCGVLAFLALAWIGLSLAAVVGGAGFIWPLVYLTPFVAPPFLAWVNRWQVKEADRRAASMGYGSTLVQVLYGWQHQHQQNLGRETTRRQQVMSNTPTLADRVHTLEQSTV</sequence>
<evidence type="ECO:0000256" key="3">
    <source>
        <dbReference type="ARBA" id="ARBA00022801"/>
    </source>
</evidence>
<keyword evidence="3 6" id="KW-0378">Hydrolase</keyword>
<keyword evidence="8" id="KW-0472">Membrane</keyword>
<feature type="compositionally biased region" description="Low complexity" evidence="7">
    <location>
        <begin position="42"/>
        <end position="55"/>
    </location>
</feature>
<keyword evidence="8" id="KW-0812">Transmembrane</keyword>
<evidence type="ECO:0000256" key="5">
    <source>
        <dbReference type="ARBA" id="ARBA00023049"/>
    </source>
</evidence>